<keyword evidence="1" id="KW-0812">Transmembrane</keyword>
<dbReference type="Pfam" id="PF01926">
    <property type="entry name" value="MMR_HSR1"/>
    <property type="match status" value="1"/>
</dbReference>
<evidence type="ECO:0000256" key="1">
    <source>
        <dbReference type="SAM" id="Phobius"/>
    </source>
</evidence>
<evidence type="ECO:0000313" key="3">
    <source>
        <dbReference type="EMBL" id="CAG7734110.1"/>
    </source>
</evidence>
<keyword evidence="4" id="KW-1185">Reference proteome</keyword>
<comment type="caution">
    <text evidence="3">The sequence shown here is derived from an EMBL/GenBank/DDBJ whole genome shotgun (WGS) entry which is preliminary data.</text>
</comment>
<evidence type="ECO:0000259" key="2">
    <source>
        <dbReference type="Pfam" id="PF01926"/>
    </source>
</evidence>
<accession>A0A8J2KXD1</accession>
<dbReference type="AlphaFoldDB" id="A0A8J2KXD1"/>
<dbReference type="EMBL" id="CAJVCH010262932">
    <property type="protein sequence ID" value="CAG7734110.1"/>
    <property type="molecule type" value="Genomic_DNA"/>
</dbReference>
<dbReference type="OrthoDB" id="2386367at2759"/>
<dbReference type="PANTHER" id="PTHR32046">
    <property type="entry name" value="G DOMAIN-CONTAINING PROTEIN"/>
    <property type="match status" value="1"/>
</dbReference>
<feature type="transmembrane region" description="Helical" evidence="1">
    <location>
        <begin position="18"/>
        <end position="40"/>
    </location>
</feature>
<feature type="domain" description="G" evidence="2">
    <location>
        <begin position="67"/>
        <end position="196"/>
    </location>
</feature>
<name>A0A8J2KXD1_9HEXA</name>
<evidence type="ECO:0000313" key="4">
    <source>
        <dbReference type="Proteomes" id="UP000708208"/>
    </source>
</evidence>
<keyword evidence="1" id="KW-0472">Membrane</keyword>
<sequence>MDYKQSVEESFFVDDHCYYIGLILISTISILVSKYLVIVFSTARHHLKLSAIKTSEMAEPTMKEMNILILGETGVGKSTWINGIVNYLSYSSLLEAENGKLLSVIPTSFSVTNDDYEEVIIRTGNDTNEEVQPGYSSTQYPKSYIFPRGDTLIRLIDTPGIGDIRGVAQDKENFKRILDHLSYVPEIHGICILLKPNNARLTVIFQFCIKELLTHLHRYASKNIVFCFTNVRTSFYKPGDTLSVLKRLLSENKDVEISISKHTVYCMDNEAFRFLAAVKNGIEFSDYDRINFSTSWDKSVEEMNRLLAHITSLHPHRTQDTISLNNARKLIVALKKPLKISGSEQAFISEAITEFATFLRQSATTPYNDGMEDYLDHLIRAEQEKVTLGNDRRVLNSLKDMKSNYTHEVNILKESISSSSSNRQESSSERVTEFIDKLSKHKEAGAQLKETIDVVTSSKRNALTYLETRLVFIQRSNK</sequence>
<dbReference type="PANTHER" id="PTHR32046:SF11">
    <property type="entry name" value="IMMUNE-ASSOCIATED NUCLEOTIDE-BINDING PROTEIN 10-LIKE"/>
    <property type="match status" value="1"/>
</dbReference>
<protein>
    <recommendedName>
        <fullName evidence="2">G domain-containing protein</fullName>
    </recommendedName>
</protein>
<organism evidence="3 4">
    <name type="scientific">Allacma fusca</name>
    <dbReference type="NCBI Taxonomy" id="39272"/>
    <lineage>
        <taxon>Eukaryota</taxon>
        <taxon>Metazoa</taxon>
        <taxon>Ecdysozoa</taxon>
        <taxon>Arthropoda</taxon>
        <taxon>Hexapoda</taxon>
        <taxon>Collembola</taxon>
        <taxon>Symphypleona</taxon>
        <taxon>Sminthuridae</taxon>
        <taxon>Allacma</taxon>
    </lineage>
</organism>
<gene>
    <name evidence="3" type="ORF">AFUS01_LOCUS22514</name>
</gene>
<dbReference type="Proteomes" id="UP000708208">
    <property type="component" value="Unassembled WGS sequence"/>
</dbReference>
<proteinExistence type="predicted"/>
<dbReference type="GO" id="GO:0005525">
    <property type="term" value="F:GTP binding"/>
    <property type="evidence" value="ECO:0007669"/>
    <property type="project" value="InterPro"/>
</dbReference>
<dbReference type="InterPro" id="IPR006073">
    <property type="entry name" value="GTP-bd"/>
</dbReference>
<reference evidence="3" key="1">
    <citation type="submission" date="2021-06" db="EMBL/GenBank/DDBJ databases">
        <authorList>
            <person name="Hodson N. C."/>
            <person name="Mongue J. A."/>
            <person name="Jaron S. K."/>
        </authorList>
    </citation>
    <scope>NUCLEOTIDE SEQUENCE</scope>
</reference>
<keyword evidence="1" id="KW-1133">Transmembrane helix</keyword>